<feature type="compositionally biased region" description="Basic and acidic residues" evidence="1">
    <location>
        <begin position="206"/>
        <end position="223"/>
    </location>
</feature>
<gene>
    <name evidence="3" type="ordered locus">MTES_0848</name>
</gene>
<dbReference type="eggNOG" id="COG0394">
    <property type="taxonomic scope" value="Bacteria"/>
</dbReference>
<evidence type="ECO:0000259" key="2">
    <source>
        <dbReference type="SMART" id="SM00226"/>
    </source>
</evidence>
<dbReference type="AlphaFoldDB" id="E8NEE6"/>
<dbReference type="PANTHER" id="PTHR11717:SF31">
    <property type="entry name" value="LOW MOLECULAR WEIGHT PROTEIN-TYROSINE-PHOSPHATASE ETP-RELATED"/>
    <property type="match status" value="1"/>
</dbReference>
<accession>E8NEE6</accession>
<dbReference type="PANTHER" id="PTHR11717">
    <property type="entry name" value="LOW MOLECULAR WEIGHT PROTEIN TYROSINE PHOSPHATASE"/>
    <property type="match status" value="1"/>
</dbReference>
<dbReference type="Gene3D" id="3.40.50.2300">
    <property type="match status" value="1"/>
</dbReference>
<dbReference type="EMBL" id="AP012052">
    <property type="protein sequence ID" value="BAJ73812.1"/>
    <property type="molecule type" value="Genomic_DNA"/>
</dbReference>
<feature type="domain" description="Phosphotyrosine protein phosphatase I" evidence="2">
    <location>
        <begin position="10"/>
        <end position="194"/>
    </location>
</feature>
<dbReference type="Proteomes" id="UP000008975">
    <property type="component" value="Chromosome"/>
</dbReference>
<protein>
    <submittedName>
        <fullName evidence="3">Protein-tyrosine-phosphatase</fullName>
    </submittedName>
</protein>
<feature type="region of interest" description="Disordered" evidence="1">
    <location>
        <begin position="193"/>
        <end position="223"/>
    </location>
</feature>
<dbReference type="KEGG" id="mts:MTES_0848"/>
<sequence length="223" mass="24024">MSSYRAPGGPHIIVVCTANAIRSPFVENLLRERLTRRGLSGIELESAGTAARPGGPAEEGARALARAHGVSLDAHRTRRLDERMLRENSAVLCAERAHRRVVLGMRPDLVGAVFTIREFARLLDIARPAGSLNEWSSVLSATARARFGDRHVSASEDDILDPIGQDAPVWAAFERQATSAVDIIVEAMAGLAQPGTDGGSSARPTTRREYRAATRASAHETRV</sequence>
<evidence type="ECO:0000313" key="4">
    <source>
        <dbReference type="Proteomes" id="UP000008975"/>
    </source>
</evidence>
<name>E8NEE6_MICTS</name>
<dbReference type="SUPFAM" id="SSF52788">
    <property type="entry name" value="Phosphotyrosine protein phosphatases I"/>
    <property type="match status" value="1"/>
</dbReference>
<reference evidence="3 4" key="1">
    <citation type="journal article" date="2011" name="J. Bacteriol.">
        <title>Genome sequence of Microbacterium testaceum StLB037, an N-acylhomoserine lactone-degrading bacterium isolated from potato leaves.</title>
        <authorList>
            <person name="Morohoshi T."/>
            <person name="Wang W.-Z."/>
            <person name="Someya N."/>
            <person name="Ikeda T."/>
        </authorList>
    </citation>
    <scope>NUCLEOTIDE SEQUENCE [LARGE SCALE GENOMIC DNA]</scope>
    <source>
        <strain evidence="3 4">StLB037</strain>
    </source>
</reference>
<dbReference type="InterPro" id="IPR050438">
    <property type="entry name" value="LMW_PTPase"/>
</dbReference>
<dbReference type="OrthoDB" id="9784339at2"/>
<dbReference type="GO" id="GO:0004725">
    <property type="term" value="F:protein tyrosine phosphatase activity"/>
    <property type="evidence" value="ECO:0007669"/>
    <property type="project" value="TreeGrafter"/>
</dbReference>
<dbReference type="InterPro" id="IPR036196">
    <property type="entry name" value="Ptyr_pPase_sf"/>
</dbReference>
<organism evidence="3 4">
    <name type="scientific">Microbacterium testaceum (strain StLB037)</name>
    <dbReference type="NCBI Taxonomy" id="979556"/>
    <lineage>
        <taxon>Bacteria</taxon>
        <taxon>Bacillati</taxon>
        <taxon>Actinomycetota</taxon>
        <taxon>Actinomycetes</taxon>
        <taxon>Micrococcales</taxon>
        <taxon>Microbacteriaceae</taxon>
        <taxon>Microbacterium</taxon>
    </lineage>
</organism>
<dbReference type="HOGENOM" id="CLU_071415_1_0_11"/>
<dbReference type="Pfam" id="PF01451">
    <property type="entry name" value="LMWPc"/>
    <property type="match status" value="1"/>
</dbReference>
<reference key="2">
    <citation type="submission" date="2011-02" db="EMBL/GenBank/DDBJ databases">
        <title>Genome sequence of Microbacterium testaceum StLB037.</title>
        <authorList>
            <person name="Morohoshi T."/>
            <person name="Wang W.Z."/>
            <person name="Someya N."/>
            <person name="Ikeda T."/>
        </authorList>
    </citation>
    <scope>NUCLEOTIDE SEQUENCE</scope>
    <source>
        <strain>StLB037</strain>
    </source>
</reference>
<dbReference type="SMART" id="SM00226">
    <property type="entry name" value="LMWPc"/>
    <property type="match status" value="1"/>
</dbReference>
<dbReference type="STRING" id="979556.MTES_0848"/>
<evidence type="ECO:0000313" key="3">
    <source>
        <dbReference type="EMBL" id="BAJ73812.1"/>
    </source>
</evidence>
<proteinExistence type="predicted"/>
<evidence type="ECO:0000256" key="1">
    <source>
        <dbReference type="SAM" id="MobiDB-lite"/>
    </source>
</evidence>
<dbReference type="InterPro" id="IPR023485">
    <property type="entry name" value="Ptyr_pPase"/>
</dbReference>
<dbReference type="RefSeq" id="WP_013583939.1">
    <property type="nucleotide sequence ID" value="NC_015125.1"/>
</dbReference>